<protein>
    <submittedName>
        <fullName evidence="3">Uncharacterized protein</fullName>
    </submittedName>
</protein>
<feature type="compositionally biased region" description="Polar residues" evidence="1">
    <location>
        <begin position="275"/>
        <end position="285"/>
    </location>
</feature>
<dbReference type="AlphaFoldDB" id="D8Q9V9"/>
<feature type="transmembrane region" description="Helical" evidence="2">
    <location>
        <begin position="56"/>
        <end position="79"/>
    </location>
</feature>
<gene>
    <name evidence="3" type="ORF">SCHCODRAFT_110717</name>
</gene>
<name>D8Q9V9_SCHCM</name>
<dbReference type="InParanoid" id="D8Q9V9"/>
<organism evidence="4">
    <name type="scientific">Schizophyllum commune (strain H4-8 / FGSC 9210)</name>
    <name type="common">Split gill fungus</name>
    <dbReference type="NCBI Taxonomy" id="578458"/>
    <lineage>
        <taxon>Eukaryota</taxon>
        <taxon>Fungi</taxon>
        <taxon>Dikarya</taxon>
        <taxon>Basidiomycota</taxon>
        <taxon>Agaricomycotina</taxon>
        <taxon>Agaricomycetes</taxon>
        <taxon>Agaricomycetidae</taxon>
        <taxon>Agaricales</taxon>
        <taxon>Schizophyllaceae</taxon>
        <taxon>Schizophyllum</taxon>
    </lineage>
</organism>
<proteinExistence type="predicted"/>
<evidence type="ECO:0000256" key="2">
    <source>
        <dbReference type="SAM" id="Phobius"/>
    </source>
</evidence>
<dbReference type="Proteomes" id="UP000007431">
    <property type="component" value="Unassembled WGS sequence"/>
</dbReference>
<evidence type="ECO:0000313" key="3">
    <source>
        <dbReference type="EMBL" id="EFI95294.1"/>
    </source>
</evidence>
<feature type="region of interest" description="Disordered" evidence="1">
    <location>
        <begin position="270"/>
        <end position="330"/>
    </location>
</feature>
<feature type="transmembrane region" description="Helical" evidence="2">
    <location>
        <begin position="200"/>
        <end position="226"/>
    </location>
</feature>
<keyword evidence="2" id="KW-1133">Transmembrane helix</keyword>
<feature type="compositionally biased region" description="Polar residues" evidence="1">
    <location>
        <begin position="295"/>
        <end position="307"/>
    </location>
</feature>
<feature type="transmembrane region" description="Helical" evidence="2">
    <location>
        <begin position="121"/>
        <end position="141"/>
    </location>
</feature>
<dbReference type="EMBL" id="GL377308">
    <property type="protein sequence ID" value="EFI95294.1"/>
    <property type="molecule type" value="Genomic_DNA"/>
</dbReference>
<reference evidence="3 4" key="1">
    <citation type="journal article" date="2010" name="Nat. Biotechnol.">
        <title>Genome sequence of the model mushroom Schizophyllum commune.</title>
        <authorList>
            <person name="Ohm R.A."/>
            <person name="de Jong J.F."/>
            <person name="Lugones L.G."/>
            <person name="Aerts A."/>
            <person name="Kothe E."/>
            <person name="Stajich J.E."/>
            <person name="de Vries R.P."/>
            <person name="Record E."/>
            <person name="Levasseur A."/>
            <person name="Baker S.E."/>
            <person name="Bartholomew K.A."/>
            <person name="Coutinho P.M."/>
            <person name="Erdmann S."/>
            <person name="Fowler T.J."/>
            <person name="Gathman A.C."/>
            <person name="Lombard V."/>
            <person name="Henrissat B."/>
            <person name="Knabe N."/>
            <person name="Kuees U."/>
            <person name="Lilly W.W."/>
            <person name="Lindquist E."/>
            <person name="Lucas S."/>
            <person name="Magnuson J.K."/>
            <person name="Piumi F."/>
            <person name="Raudaskoski M."/>
            <person name="Salamov A."/>
            <person name="Schmutz J."/>
            <person name="Schwarze F.W.M.R."/>
            <person name="vanKuyk P.A."/>
            <person name="Horton J.S."/>
            <person name="Grigoriev I.V."/>
            <person name="Woesten H.A.B."/>
        </authorList>
    </citation>
    <scope>NUCLEOTIDE SEQUENCE [LARGE SCALE GENOMIC DNA]</scope>
    <source>
        <strain evidence="4">H4-8 / FGSC 9210</strain>
    </source>
</reference>
<keyword evidence="4" id="KW-1185">Reference proteome</keyword>
<keyword evidence="2" id="KW-0812">Transmembrane</keyword>
<evidence type="ECO:0000256" key="1">
    <source>
        <dbReference type="SAM" id="MobiDB-lite"/>
    </source>
</evidence>
<evidence type="ECO:0000313" key="4">
    <source>
        <dbReference type="Proteomes" id="UP000007431"/>
    </source>
</evidence>
<feature type="transmembrane region" description="Helical" evidence="2">
    <location>
        <begin position="161"/>
        <end position="179"/>
    </location>
</feature>
<feature type="non-terminal residue" evidence="3">
    <location>
        <position position="330"/>
    </location>
</feature>
<feature type="transmembrane region" description="Helical" evidence="2">
    <location>
        <begin position="31"/>
        <end position="49"/>
    </location>
</feature>
<sequence length="330" mass="35470">MASSADTKYWPLTTYDVAALKYMTTDVVVDFALYGVQATISMAAITILARRHGRSHFTLAAILGLFLSSTISIVANLILYLMQLPTALGTSERAIDDSLFALNILIGAAHDLNYILSDAVLVWRACGSVGGGIAECVWAFLPGPSVMEKLESNTQLLTRLIPLLSTNVVATVLIGTKVIQYRKEIKKFLGLFAQKTRTEMMLLLLFESGLVYIAFWVISGVLATVADDDPFSSLSIFNSVAHHVASNTTQTLLSAQVSAVMRTVVTPEEHEGALQSDTMHESQPSDPAGACDIEAQNSCAGSVSYSSVPHGRENPRPCEGVVEAGRESPL</sequence>
<keyword evidence="2" id="KW-0472">Membrane</keyword>
<accession>D8Q9V9</accession>
<dbReference type="HOGENOM" id="CLU_044614_9_0_1"/>
<dbReference type="VEuPathDB" id="FungiDB:SCHCODRAFT_02546656"/>